<name>A0A7N2R1V1_QUELO</name>
<protein>
    <submittedName>
        <fullName evidence="2">Uncharacterized protein</fullName>
    </submittedName>
</protein>
<keyword evidence="1" id="KW-0812">Transmembrane</keyword>
<feature type="transmembrane region" description="Helical" evidence="1">
    <location>
        <begin position="12"/>
        <end position="34"/>
    </location>
</feature>
<dbReference type="AlphaFoldDB" id="A0A7N2R1V1"/>
<keyword evidence="1" id="KW-1133">Transmembrane helix</keyword>
<dbReference type="EnsemblPlants" id="QL03p062338:mrna">
    <property type="protein sequence ID" value="QL03p062338:mrna"/>
    <property type="gene ID" value="QL03p062338"/>
</dbReference>
<keyword evidence="3" id="KW-1185">Reference proteome</keyword>
<proteinExistence type="predicted"/>
<sequence length="70" mass="7367">MIPKPIRPLATVAAVITGGLITLNLASTATIKVIRFASEAKRRKVALPCGVGFAEEKGFINANCAMEMPP</sequence>
<evidence type="ECO:0000313" key="2">
    <source>
        <dbReference type="EnsemblPlants" id="QL03p062338:mrna"/>
    </source>
</evidence>
<dbReference type="EMBL" id="LRBV02000003">
    <property type="status" value="NOT_ANNOTATED_CDS"/>
    <property type="molecule type" value="Genomic_DNA"/>
</dbReference>
<dbReference type="Gramene" id="QL03p062338:mrna">
    <property type="protein sequence ID" value="QL03p062338:mrna"/>
    <property type="gene ID" value="QL03p062338"/>
</dbReference>
<dbReference type="InParanoid" id="A0A7N2R1V1"/>
<organism evidence="2 3">
    <name type="scientific">Quercus lobata</name>
    <name type="common">Valley oak</name>
    <dbReference type="NCBI Taxonomy" id="97700"/>
    <lineage>
        <taxon>Eukaryota</taxon>
        <taxon>Viridiplantae</taxon>
        <taxon>Streptophyta</taxon>
        <taxon>Embryophyta</taxon>
        <taxon>Tracheophyta</taxon>
        <taxon>Spermatophyta</taxon>
        <taxon>Magnoliopsida</taxon>
        <taxon>eudicotyledons</taxon>
        <taxon>Gunneridae</taxon>
        <taxon>Pentapetalae</taxon>
        <taxon>rosids</taxon>
        <taxon>fabids</taxon>
        <taxon>Fagales</taxon>
        <taxon>Fagaceae</taxon>
        <taxon>Quercus</taxon>
    </lineage>
</organism>
<keyword evidence="1" id="KW-0472">Membrane</keyword>
<accession>A0A7N2R1V1</accession>
<dbReference type="Proteomes" id="UP000594261">
    <property type="component" value="Chromosome 3"/>
</dbReference>
<evidence type="ECO:0000256" key="1">
    <source>
        <dbReference type="SAM" id="Phobius"/>
    </source>
</evidence>
<reference evidence="2" key="2">
    <citation type="submission" date="2021-01" db="UniProtKB">
        <authorList>
            <consortium name="EnsemblPlants"/>
        </authorList>
    </citation>
    <scope>IDENTIFICATION</scope>
</reference>
<evidence type="ECO:0000313" key="3">
    <source>
        <dbReference type="Proteomes" id="UP000594261"/>
    </source>
</evidence>
<reference evidence="2 3" key="1">
    <citation type="journal article" date="2016" name="G3 (Bethesda)">
        <title>First Draft Assembly and Annotation of the Genome of a California Endemic Oak Quercus lobata Nee (Fagaceae).</title>
        <authorList>
            <person name="Sork V.L."/>
            <person name="Fitz-Gibbon S.T."/>
            <person name="Puiu D."/>
            <person name="Crepeau M."/>
            <person name="Gugger P.F."/>
            <person name="Sherman R."/>
            <person name="Stevens K."/>
            <person name="Langley C.H."/>
            <person name="Pellegrini M."/>
            <person name="Salzberg S.L."/>
        </authorList>
    </citation>
    <scope>NUCLEOTIDE SEQUENCE [LARGE SCALE GENOMIC DNA]</scope>
    <source>
        <strain evidence="2 3">cv. SW786</strain>
    </source>
</reference>